<comment type="catalytic activity">
    <reaction evidence="17">
        <text>L-threonyl-[protein] + ATP = O-phospho-L-threonyl-[protein] + ADP + H(+)</text>
        <dbReference type="Rhea" id="RHEA:46608"/>
        <dbReference type="Rhea" id="RHEA-COMP:11060"/>
        <dbReference type="Rhea" id="RHEA-COMP:11605"/>
        <dbReference type="ChEBI" id="CHEBI:15378"/>
        <dbReference type="ChEBI" id="CHEBI:30013"/>
        <dbReference type="ChEBI" id="CHEBI:30616"/>
        <dbReference type="ChEBI" id="CHEBI:61977"/>
        <dbReference type="ChEBI" id="CHEBI:456216"/>
        <dbReference type="EC" id="2.7.11.1"/>
    </reaction>
</comment>
<dbReference type="GO" id="GO:0004674">
    <property type="term" value="F:protein serine/threonine kinase activity"/>
    <property type="evidence" value="ECO:0007669"/>
    <property type="project" value="UniProtKB-KW"/>
</dbReference>
<proteinExistence type="predicted"/>
<evidence type="ECO:0000256" key="6">
    <source>
        <dbReference type="ARBA" id="ARBA00022679"/>
    </source>
</evidence>
<dbReference type="GO" id="GO:0010468">
    <property type="term" value="P:regulation of gene expression"/>
    <property type="evidence" value="ECO:0007669"/>
    <property type="project" value="UniProtKB-ARBA"/>
</dbReference>
<evidence type="ECO:0000259" key="19">
    <source>
        <dbReference type="PROSITE" id="PS50011"/>
    </source>
</evidence>
<dbReference type="PANTHER" id="PTHR13954">
    <property type="entry name" value="IRE1-RELATED"/>
    <property type="match status" value="1"/>
</dbReference>
<dbReference type="SMART" id="SM00220">
    <property type="entry name" value="S_TKc"/>
    <property type="match status" value="1"/>
</dbReference>
<dbReference type="EMBL" id="NCKU01000756">
    <property type="protein sequence ID" value="RWS14311.1"/>
    <property type="molecule type" value="Genomic_DNA"/>
</dbReference>
<keyword evidence="15" id="KW-0472">Membrane</keyword>
<keyword evidence="16" id="KW-0511">Multifunctional enzyme</keyword>
<evidence type="ECO:0000256" key="13">
    <source>
        <dbReference type="ARBA" id="ARBA00022840"/>
    </source>
</evidence>
<dbReference type="CDD" id="cd10422">
    <property type="entry name" value="RNase_Ire1"/>
    <property type="match status" value="1"/>
</dbReference>
<evidence type="ECO:0000259" key="20">
    <source>
        <dbReference type="PROSITE" id="PS51392"/>
    </source>
</evidence>
<dbReference type="FunFam" id="3.30.200.20:FF:000077">
    <property type="entry name" value="Putative Serine/threonine-protein kinase/endoribonuclease IRE1"/>
    <property type="match status" value="1"/>
</dbReference>
<gene>
    <name evidence="22" type="ORF">B4U79_00212</name>
    <name evidence="23" type="ORF">B4U79_01616</name>
    <name evidence="21" type="ORF">B4U79_09293</name>
    <name evidence="24" type="ORF">B4U79_11160</name>
</gene>
<dbReference type="SMART" id="SM00580">
    <property type="entry name" value="PUG"/>
    <property type="match status" value="1"/>
</dbReference>
<comment type="cofactor">
    <cofactor evidence="1">
        <name>Mg(2+)</name>
        <dbReference type="ChEBI" id="CHEBI:18420"/>
    </cofactor>
</comment>
<dbReference type="GO" id="GO:0004521">
    <property type="term" value="F:RNA endonuclease activity"/>
    <property type="evidence" value="ECO:0007669"/>
    <property type="project" value="InterPro"/>
</dbReference>
<evidence type="ECO:0000256" key="7">
    <source>
        <dbReference type="ARBA" id="ARBA00022692"/>
    </source>
</evidence>
<reference evidence="22 25" key="1">
    <citation type="journal article" date="2018" name="Gigascience">
        <title>Genomes of trombidid mites reveal novel predicted allergens and laterally-transferred genes associated with secondary metabolism.</title>
        <authorList>
            <person name="Dong X."/>
            <person name="Chaisiri K."/>
            <person name="Xia D."/>
            <person name="Armstrong S.D."/>
            <person name="Fang Y."/>
            <person name="Donnelly M.J."/>
            <person name="Kadowaki T."/>
            <person name="McGarry J.W."/>
            <person name="Darby A.C."/>
            <person name="Makepeace B.L."/>
        </authorList>
    </citation>
    <scope>NUCLEOTIDE SEQUENCE [LARGE SCALE GENOMIC DNA]</scope>
    <source>
        <strain evidence="22">UoL-WK</strain>
    </source>
</reference>
<evidence type="ECO:0000256" key="8">
    <source>
        <dbReference type="ARBA" id="ARBA00022729"/>
    </source>
</evidence>
<evidence type="ECO:0000256" key="11">
    <source>
        <dbReference type="ARBA" id="ARBA00022801"/>
    </source>
</evidence>
<dbReference type="FunFam" id="1.20.1440.180:FF:000001">
    <property type="entry name" value="Serine/threonine-protein kinase/endoribonuclease IRE1"/>
    <property type="match status" value="1"/>
</dbReference>
<dbReference type="Gene3D" id="1.20.1440.180">
    <property type="entry name" value="KEN domain"/>
    <property type="match status" value="1"/>
</dbReference>
<dbReference type="InterPro" id="IPR045133">
    <property type="entry name" value="IRE1/2-like"/>
</dbReference>
<dbReference type="GO" id="GO:1990604">
    <property type="term" value="C:IRE1-TRAF2-ASK1 complex"/>
    <property type="evidence" value="ECO:0007669"/>
    <property type="project" value="TreeGrafter"/>
</dbReference>
<evidence type="ECO:0000256" key="5">
    <source>
        <dbReference type="ARBA" id="ARBA00022553"/>
    </source>
</evidence>
<evidence type="ECO:0000313" key="23">
    <source>
        <dbReference type="EMBL" id="RWS14311.1"/>
    </source>
</evidence>
<evidence type="ECO:0000256" key="12">
    <source>
        <dbReference type="ARBA" id="ARBA00022824"/>
    </source>
</evidence>
<accession>A0A3S3PNF9</accession>
<evidence type="ECO:0000313" key="24">
    <source>
        <dbReference type="EMBL" id="RWS14315.1"/>
    </source>
</evidence>
<protein>
    <recommendedName>
        <fullName evidence="3">non-specific serine/threonine protein kinase</fullName>
        <ecNumber evidence="3">2.7.11.1</ecNumber>
    </recommendedName>
</protein>
<dbReference type="PROSITE" id="PS00108">
    <property type="entry name" value="PROTEIN_KINASE_ST"/>
    <property type="match status" value="1"/>
</dbReference>
<dbReference type="InterPro" id="IPR000719">
    <property type="entry name" value="Prot_kinase_dom"/>
</dbReference>
<organism evidence="22 25">
    <name type="scientific">Dinothrombium tinctorium</name>
    <dbReference type="NCBI Taxonomy" id="1965070"/>
    <lineage>
        <taxon>Eukaryota</taxon>
        <taxon>Metazoa</taxon>
        <taxon>Ecdysozoa</taxon>
        <taxon>Arthropoda</taxon>
        <taxon>Chelicerata</taxon>
        <taxon>Arachnida</taxon>
        <taxon>Acari</taxon>
        <taxon>Acariformes</taxon>
        <taxon>Trombidiformes</taxon>
        <taxon>Prostigmata</taxon>
        <taxon>Anystina</taxon>
        <taxon>Parasitengona</taxon>
        <taxon>Trombidioidea</taxon>
        <taxon>Trombidiidae</taxon>
        <taxon>Dinothrombium</taxon>
    </lineage>
</organism>
<dbReference type="InterPro" id="IPR011009">
    <property type="entry name" value="Kinase-like_dom_sf"/>
</dbReference>
<evidence type="ECO:0000256" key="15">
    <source>
        <dbReference type="ARBA" id="ARBA00023136"/>
    </source>
</evidence>
<evidence type="ECO:0000256" key="3">
    <source>
        <dbReference type="ARBA" id="ARBA00012513"/>
    </source>
</evidence>
<dbReference type="SUPFAM" id="SSF56112">
    <property type="entry name" value="Protein kinase-like (PK-like)"/>
    <property type="match status" value="1"/>
</dbReference>
<sequence length="905" mass="103136">MSAEQPIAVIEPHLLISTLDGSLFAIGKRSGLIEWSAKEDSIVKLPSVPNITDKNQVKMPMFLPDPKDGCLYRYNGVLTDDRSSTGKSDTKSERDVLEKLPFTLSELISASPCRSSDGLLFVGKKVDSWITLNKETGEKLNVLSADSPTCPRSQHFNKKGEPVADDQILLVGKSEFHLSIFDLKTKEKRWNLTVVDYSNTAQKFIKQNKYDLLHLTSSKTGRIVTFDVTSEENEQKILWTHQLGSPIVSIYEYSDVTKYGQMIKVPFTTIGEDFSKPNATKFNKNLYPSLYIGETDSKSLYALTTLVDLEQTPILSSKIRFSSFPLLEGPNDGVETDRFDTKSFFNDFTYSPIYGFYEYPDYSKSEVIPQLAIAQLPKNNLITQKLPTLSEGIQNSIIANPTNDDPNYEYQHSALFILLTTLVVMFSISCVLWAHKRRKQQPKKNFSSENFLTVGKISVNTKEIIGRGSSGTCVYKGLFENKQLIAVKRVISDYFILADREIELLRSLQHPNLIRYFATESDNMFRYIAIELAETTLDDLVENGRNLDLDAISILEQSSNGLCHLHSLNVVHRDIKPANILISMPLPPYNRRKVMITDFGVSKVLNQDHTSTINGFSTTKVLNGTEGWIAPEVLLAKINKDANFMSSKPIDIFSLGCLFYYVLTNGFHPFGDPLERQANILKSQINLTKLTEEEEYLKSNLIETMISKSPSERPTIETILKHPIFWPSDKQLQFLQDVSDRLEKEAIDSESVRCLERGGFDVVKGDWKRHITIELQTDLRKFRSYKGNSVRDLLRAMRNKRHHYRELPPEVQLSLGSIPDEFLIYFTTRFPRLVIHTYIAFQSFKFEDIFKSYYDQDTAWDFQFPPLPKSGIRWYDGNRSPEKRHKAKTDNEIVLAPNGVISTDA</sequence>
<keyword evidence="6" id="KW-0808">Transferase</keyword>
<keyword evidence="5" id="KW-0597">Phosphoprotein</keyword>
<dbReference type="Gene3D" id="2.130.10.10">
    <property type="entry name" value="YVTN repeat-like/Quinoprotein amine dehydrogenase"/>
    <property type="match status" value="1"/>
</dbReference>
<dbReference type="GO" id="GO:0006397">
    <property type="term" value="P:mRNA processing"/>
    <property type="evidence" value="ECO:0007669"/>
    <property type="project" value="InterPro"/>
</dbReference>
<keyword evidence="9" id="KW-0547">Nucleotide-binding</keyword>
<dbReference type="InterPro" id="IPR038357">
    <property type="entry name" value="KEN_sf"/>
</dbReference>
<dbReference type="GO" id="GO:0070059">
    <property type="term" value="P:intrinsic apoptotic signaling pathway in response to endoplasmic reticulum stress"/>
    <property type="evidence" value="ECO:0007669"/>
    <property type="project" value="TreeGrafter"/>
</dbReference>
<comment type="caution">
    <text evidence="22">The sequence shown here is derived from an EMBL/GenBank/DDBJ whole genome shotgun (WGS) entry which is preliminary data.</text>
</comment>
<reference evidence="22" key="2">
    <citation type="submission" date="2018-11" db="EMBL/GenBank/DDBJ databases">
        <title>Trombidioid mite genomics.</title>
        <authorList>
            <person name="Dong X."/>
        </authorList>
    </citation>
    <scope>NUCLEOTIDE SEQUENCE</scope>
    <source>
        <strain evidence="22">UoL-WK</strain>
    </source>
</reference>
<dbReference type="EMBL" id="NCKU01000755">
    <property type="protein sequence ID" value="RWS14315.1"/>
    <property type="molecule type" value="Genomic_DNA"/>
</dbReference>
<evidence type="ECO:0000256" key="17">
    <source>
        <dbReference type="ARBA" id="ARBA00047899"/>
    </source>
</evidence>
<keyword evidence="10 22" id="KW-0418">Kinase</keyword>
<dbReference type="PROSITE" id="PS51392">
    <property type="entry name" value="KEN"/>
    <property type="match status" value="1"/>
</dbReference>
<dbReference type="AlphaFoldDB" id="A0A3S3PNF9"/>
<dbReference type="PANTHER" id="PTHR13954:SF6">
    <property type="entry name" value="NON-SPECIFIC SERINE_THREONINE PROTEIN KINASE"/>
    <property type="match status" value="1"/>
</dbReference>
<evidence type="ECO:0000256" key="14">
    <source>
        <dbReference type="ARBA" id="ARBA00022989"/>
    </source>
</evidence>
<evidence type="ECO:0000256" key="9">
    <source>
        <dbReference type="ARBA" id="ARBA00022741"/>
    </source>
</evidence>
<comment type="subcellular location">
    <subcellularLocation>
        <location evidence="2">Endoplasmic reticulum membrane</location>
        <topology evidence="2">Single-pass type I membrane protein</topology>
    </subcellularLocation>
</comment>
<evidence type="ECO:0000313" key="22">
    <source>
        <dbReference type="EMBL" id="RWS13318.1"/>
    </source>
</evidence>
<name>A0A3S3PNF9_9ACAR</name>
<comment type="catalytic activity">
    <reaction evidence="18">
        <text>L-seryl-[protein] + ATP = O-phospho-L-seryl-[protein] + ADP + H(+)</text>
        <dbReference type="Rhea" id="RHEA:17989"/>
        <dbReference type="Rhea" id="RHEA-COMP:9863"/>
        <dbReference type="Rhea" id="RHEA-COMP:11604"/>
        <dbReference type="ChEBI" id="CHEBI:15378"/>
        <dbReference type="ChEBI" id="CHEBI:29999"/>
        <dbReference type="ChEBI" id="CHEBI:30616"/>
        <dbReference type="ChEBI" id="CHEBI:83421"/>
        <dbReference type="ChEBI" id="CHEBI:456216"/>
        <dbReference type="EC" id="2.7.11.1"/>
    </reaction>
</comment>
<dbReference type="GO" id="GO:0005524">
    <property type="term" value="F:ATP binding"/>
    <property type="evidence" value="ECO:0007669"/>
    <property type="project" value="UniProtKB-KW"/>
</dbReference>
<dbReference type="OrthoDB" id="63989at2759"/>
<dbReference type="InterPro" id="IPR010513">
    <property type="entry name" value="KEN_dom"/>
</dbReference>
<dbReference type="GO" id="GO:0080090">
    <property type="term" value="P:regulation of primary metabolic process"/>
    <property type="evidence" value="ECO:0007669"/>
    <property type="project" value="UniProtKB-ARBA"/>
</dbReference>
<dbReference type="Gene3D" id="1.10.510.10">
    <property type="entry name" value="Transferase(Phosphotransferase) domain 1"/>
    <property type="match status" value="1"/>
</dbReference>
<dbReference type="InterPro" id="IPR018391">
    <property type="entry name" value="PQQ_b-propeller_rpt"/>
</dbReference>
<evidence type="ECO:0000313" key="21">
    <source>
        <dbReference type="EMBL" id="RWS13129.1"/>
    </source>
</evidence>
<evidence type="ECO:0000256" key="18">
    <source>
        <dbReference type="ARBA" id="ARBA00048679"/>
    </source>
</evidence>
<dbReference type="Pfam" id="PF00069">
    <property type="entry name" value="Pkinase"/>
    <property type="match status" value="1"/>
</dbReference>
<keyword evidence="7" id="KW-0812">Transmembrane</keyword>
<evidence type="ECO:0000256" key="1">
    <source>
        <dbReference type="ARBA" id="ARBA00001946"/>
    </source>
</evidence>
<evidence type="ECO:0000313" key="25">
    <source>
        <dbReference type="Proteomes" id="UP000285301"/>
    </source>
</evidence>
<dbReference type="GO" id="GO:0016787">
    <property type="term" value="F:hydrolase activity"/>
    <property type="evidence" value="ECO:0007669"/>
    <property type="project" value="UniProtKB-KW"/>
</dbReference>
<dbReference type="Proteomes" id="UP000285301">
    <property type="component" value="Unassembled WGS sequence"/>
</dbReference>
<keyword evidence="4" id="KW-0723">Serine/threonine-protein kinase</keyword>
<dbReference type="SUPFAM" id="SSF50998">
    <property type="entry name" value="Quinoprotein alcohol dehydrogenase-like"/>
    <property type="match status" value="1"/>
</dbReference>
<dbReference type="EMBL" id="NCKU01001085">
    <property type="protein sequence ID" value="RWS13129.1"/>
    <property type="molecule type" value="Genomic_DNA"/>
</dbReference>
<evidence type="ECO:0000256" key="4">
    <source>
        <dbReference type="ARBA" id="ARBA00022527"/>
    </source>
</evidence>
<dbReference type="InterPro" id="IPR011047">
    <property type="entry name" value="Quinoprotein_ADH-like_sf"/>
</dbReference>
<evidence type="ECO:0000256" key="16">
    <source>
        <dbReference type="ARBA" id="ARBA00023268"/>
    </source>
</evidence>
<feature type="domain" description="KEN" evidence="20">
    <location>
        <begin position="728"/>
        <end position="856"/>
    </location>
</feature>
<keyword evidence="12" id="KW-0256">Endoplasmic reticulum</keyword>
<dbReference type="Pfam" id="PF06479">
    <property type="entry name" value="Ribonuc_2-5A"/>
    <property type="match status" value="1"/>
</dbReference>
<keyword evidence="13" id="KW-0067">ATP-binding</keyword>
<dbReference type="GO" id="GO:0051082">
    <property type="term" value="F:unfolded protein binding"/>
    <property type="evidence" value="ECO:0007669"/>
    <property type="project" value="TreeGrafter"/>
</dbReference>
<dbReference type="InterPro" id="IPR015943">
    <property type="entry name" value="WD40/YVTN_repeat-like_dom_sf"/>
</dbReference>
<feature type="domain" description="Protein kinase" evidence="19">
    <location>
        <begin position="459"/>
        <end position="725"/>
    </location>
</feature>
<keyword evidence="8" id="KW-0732">Signal</keyword>
<dbReference type="EC" id="2.7.11.1" evidence="3"/>
<keyword evidence="11" id="KW-0378">Hydrolase</keyword>
<dbReference type="Gene3D" id="3.30.200.20">
    <property type="entry name" value="Phosphorylase Kinase, domain 1"/>
    <property type="match status" value="1"/>
</dbReference>
<evidence type="ECO:0000256" key="2">
    <source>
        <dbReference type="ARBA" id="ARBA00004115"/>
    </source>
</evidence>
<dbReference type="STRING" id="1965070.A0A3S3PNF9"/>
<evidence type="ECO:0000256" key="10">
    <source>
        <dbReference type="ARBA" id="ARBA00022777"/>
    </source>
</evidence>
<keyword evidence="14" id="KW-1133">Transmembrane helix</keyword>
<dbReference type="InterPro" id="IPR008271">
    <property type="entry name" value="Ser/Thr_kinase_AS"/>
</dbReference>
<dbReference type="EMBL" id="NCKU01001026">
    <property type="protein sequence ID" value="RWS13318.1"/>
    <property type="molecule type" value="Genomic_DNA"/>
</dbReference>
<dbReference type="GO" id="GO:0036498">
    <property type="term" value="P:IRE1-mediated unfolded protein response"/>
    <property type="evidence" value="ECO:0007669"/>
    <property type="project" value="TreeGrafter"/>
</dbReference>
<keyword evidence="25" id="KW-1185">Reference proteome</keyword>
<dbReference type="PROSITE" id="PS50011">
    <property type="entry name" value="PROTEIN_KINASE_DOM"/>
    <property type="match status" value="1"/>
</dbReference>
<dbReference type="SMART" id="SM00564">
    <property type="entry name" value="PQQ"/>
    <property type="match status" value="3"/>
</dbReference>